<reference evidence="2" key="1">
    <citation type="journal article" date="2019" name="Int. J. Syst. Evol. Microbiol.">
        <title>The Global Catalogue of Microorganisms (GCM) 10K type strain sequencing project: providing services to taxonomists for standard genome sequencing and annotation.</title>
        <authorList>
            <consortium name="The Broad Institute Genomics Platform"/>
            <consortium name="The Broad Institute Genome Sequencing Center for Infectious Disease"/>
            <person name="Wu L."/>
            <person name="Ma J."/>
        </authorList>
    </citation>
    <scope>NUCLEOTIDE SEQUENCE [LARGE SCALE GENOMIC DNA]</scope>
    <source>
        <strain evidence="2">CGMCC 4.7319</strain>
    </source>
</reference>
<accession>A0ABQ2IXJ2</accession>
<evidence type="ECO:0000313" key="1">
    <source>
        <dbReference type="EMBL" id="GGN30299.1"/>
    </source>
</evidence>
<comment type="caution">
    <text evidence="1">The sequence shown here is derived from an EMBL/GenBank/DDBJ whole genome shotgun (WGS) entry which is preliminary data.</text>
</comment>
<sequence>MHGFYACRAASGAWAYIADELRAGTACDYAARAVVVDLCGTPLTMMVISVSTTDQTSPANCCSASA</sequence>
<evidence type="ECO:0000313" key="2">
    <source>
        <dbReference type="Proteomes" id="UP000597656"/>
    </source>
</evidence>
<proteinExistence type="predicted"/>
<keyword evidence="2" id="KW-1185">Reference proteome</keyword>
<dbReference type="Proteomes" id="UP000597656">
    <property type="component" value="Unassembled WGS sequence"/>
</dbReference>
<gene>
    <name evidence="1" type="ORF">GCM10011609_88020</name>
</gene>
<dbReference type="EMBL" id="BMNC01000037">
    <property type="protein sequence ID" value="GGN30299.1"/>
    <property type="molecule type" value="Genomic_DNA"/>
</dbReference>
<protein>
    <submittedName>
        <fullName evidence="1">Uncharacterized protein</fullName>
    </submittedName>
</protein>
<name>A0ABQ2IXJ2_9PSEU</name>
<organism evidence="1 2">
    <name type="scientific">Lentzea pudingi</name>
    <dbReference type="NCBI Taxonomy" id="1789439"/>
    <lineage>
        <taxon>Bacteria</taxon>
        <taxon>Bacillati</taxon>
        <taxon>Actinomycetota</taxon>
        <taxon>Actinomycetes</taxon>
        <taxon>Pseudonocardiales</taxon>
        <taxon>Pseudonocardiaceae</taxon>
        <taxon>Lentzea</taxon>
    </lineage>
</organism>